<feature type="binding site" evidence="8">
    <location>
        <begin position="47"/>
        <end position="48"/>
    </location>
    <ligand>
        <name>substrate</name>
    </ligand>
</feature>
<dbReference type="EC" id="5.1.1.3" evidence="2 8"/>
<dbReference type="PANTHER" id="PTHR21198">
    <property type="entry name" value="GLUTAMATE RACEMASE"/>
    <property type="match status" value="1"/>
</dbReference>
<dbReference type="GO" id="GO:0042802">
    <property type="term" value="F:identical protein binding"/>
    <property type="evidence" value="ECO:0007669"/>
    <property type="project" value="UniProtKB-ARBA"/>
</dbReference>
<comment type="function">
    <text evidence="8">Provides the (R)-glutamate required for cell wall biosynthesis.</text>
</comment>
<evidence type="ECO:0000256" key="2">
    <source>
        <dbReference type="ARBA" id="ARBA00013090"/>
    </source>
</evidence>
<dbReference type="eggNOG" id="COG0796">
    <property type="taxonomic scope" value="Bacteria"/>
</dbReference>
<dbReference type="EMBL" id="CP003122">
    <property type="protein sequence ID" value="AFJ26559.1"/>
    <property type="molecule type" value="Genomic_DNA"/>
</dbReference>
<feature type="binding site" evidence="8">
    <location>
        <begin position="189"/>
        <end position="190"/>
    </location>
    <ligand>
        <name>substrate</name>
    </ligand>
</feature>
<dbReference type="PATRIC" id="fig|1114965.3.peg.1531"/>
<dbReference type="GO" id="GO:0008360">
    <property type="term" value="P:regulation of cell shape"/>
    <property type="evidence" value="ECO:0007669"/>
    <property type="project" value="UniProtKB-KW"/>
</dbReference>
<evidence type="ECO:0000256" key="1">
    <source>
        <dbReference type="ARBA" id="ARBA00001602"/>
    </source>
</evidence>
<dbReference type="GO" id="GO:0009252">
    <property type="term" value="P:peptidoglycan biosynthetic process"/>
    <property type="evidence" value="ECO:0007669"/>
    <property type="project" value="UniProtKB-UniRule"/>
</dbReference>
<comment type="pathway">
    <text evidence="8">Cell wall biogenesis; peptidoglycan biosynthesis.</text>
</comment>
<dbReference type="Proteomes" id="UP000002865">
    <property type="component" value="Chromosome"/>
</dbReference>
<dbReference type="NCBIfam" id="TIGR00067">
    <property type="entry name" value="glut_race"/>
    <property type="match status" value="1"/>
</dbReference>
<dbReference type="InterPro" id="IPR004391">
    <property type="entry name" value="Glu_race"/>
</dbReference>
<keyword evidence="3 8" id="KW-0133">Cell shape</keyword>
<feature type="active site" description="Proton donor/acceptor" evidence="8">
    <location>
        <position position="188"/>
    </location>
</feature>
<dbReference type="Pfam" id="PF01177">
    <property type="entry name" value="Asp_Glu_race"/>
    <property type="match status" value="1"/>
</dbReference>
<dbReference type="KEGG" id="scf:Spaf_1592"/>
<evidence type="ECO:0000256" key="5">
    <source>
        <dbReference type="ARBA" id="ARBA00023235"/>
    </source>
</evidence>
<dbReference type="SUPFAM" id="SSF53681">
    <property type="entry name" value="Aspartate/glutamate racemase"/>
    <property type="match status" value="2"/>
</dbReference>
<dbReference type="InterPro" id="IPR033134">
    <property type="entry name" value="Asp/Glu_racemase_AS_2"/>
</dbReference>
<accession>I1ZND5</accession>
<dbReference type="FunFam" id="3.40.50.1860:FF:000002">
    <property type="entry name" value="Glutamate racemase"/>
    <property type="match status" value="1"/>
</dbReference>
<dbReference type="UniPathway" id="UPA00219"/>
<name>I1ZND5_STRPA</name>
<dbReference type="NCBIfam" id="NF002035">
    <property type="entry name" value="PRK00865.1-3"/>
    <property type="match status" value="1"/>
</dbReference>
<dbReference type="PaxDb" id="1114965-Spaf_1592"/>
<keyword evidence="6 8" id="KW-0961">Cell wall biogenesis/degradation</keyword>
<dbReference type="GO" id="GO:0071555">
    <property type="term" value="P:cell wall organization"/>
    <property type="evidence" value="ECO:0007669"/>
    <property type="project" value="UniProtKB-KW"/>
</dbReference>
<dbReference type="Gene3D" id="3.40.50.1860">
    <property type="match status" value="2"/>
</dbReference>
<feature type="active site" description="Proton donor/acceptor" evidence="8">
    <location>
        <position position="78"/>
    </location>
</feature>
<evidence type="ECO:0000256" key="8">
    <source>
        <dbReference type="HAMAP-Rule" id="MF_00258"/>
    </source>
</evidence>
<reference evidence="9 10" key="1">
    <citation type="journal article" date="2012" name="PLoS ONE">
        <title>Complete Genome and Transcriptomes of Streptococcus parasanguinis FW213: Phylogenic Relations and Potential Virulence Mechanisms.</title>
        <authorList>
            <person name="Geng J."/>
            <person name="Chiu C.H."/>
            <person name="Tang P."/>
            <person name="Chen Y."/>
            <person name="Shieh H.R."/>
            <person name="Hu S."/>
            <person name="Chen Y.Y."/>
        </authorList>
    </citation>
    <scope>NUCLEOTIDE SEQUENCE [LARGE SCALE GENOMIC DNA]</scope>
    <source>
        <strain evidence="9 10">FW213</strain>
    </source>
</reference>
<organism evidence="9 10">
    <name type="scientific">Streptococcus parasanguinis FW213</name>
    <dbReference type="NCBI Taxonomy" id="1114965"/>
    <lineage>
        <taxon>Bacteria</taxon>
        <taxon>Bacillati</taxon>
        <taxon>Bacillota</taxon>
        <taxon>Bacilli</taxon>
        <taxon>Lactobacillales</taxon>
        <taxon>Streptococcaceae</taxon>
        <taxon>Streptococcus</taxon>
    </lineage>
</organism>
<evidence type="ECO:0000256" key="7">
    <source>
        <dbReference type="ARBA" id="ARBA00070053"/>
    </source>
</evidence>
<dbReference type="HOGENOM" id="CLU_052344_0_2_9"/>
<feature type="binding site" evidence="8">
    <location>
        <begin position="79"/>
        <end position="80"/>
    </location>
    <ligand>
        <name>substrate</name>
    </ligand>
</feature>
<dbReference type="AlphaFoldDB" id="I1ZND5"/>
<comment type="similarity">
    <text evidence="8">Belongs to the aspartate/glutamate racemases family.</text>
</comment>
<dbReference type="HAMAP" id="MF_00258">
    <property type="entry name" value="Glu_racemase"/>
    <property type="match status" value="1"/>
</dbReference>
<sequence length="269" mass="29687">MEGRDMDNRPIGFLDSGVGGLTVVRELLRQLPHEDVVYIGDSARAPYGPRPADQIREYTWQMVNFLLTKNVKLIVLACNTATAVVWEEVKEKLDIPVLGVILPGASAAIKSTTHQKIGVIGTPMTVSSGIYKEKIQSLAPDMKVTSLACPKFVPLVESNELASSVTKKVVYETLKPLVGKVDTLVLGCTHYPLLKPIIQNVMGPDVKLIDSGAECVRDISVLLNYFELNKSRELLEQTHRFYTTANANSFAAIAEKWLERSVNVEHVNL</sequence>
<evidence type="ECO:0000256" key="6">
    <source>
        <dbReference type="ARBA" id="ARBA00023316"/>
    </source>
</evidence>
<evidence type="ECO:0000313" key="10">
    <source>
        <dbReference type="Proteomes" id="UP000002865"/>
    </source>
</evidence>
<keyword evidence="5 8" id="KW-0413">Isomerase</keyword>
<dbReference type="GO" id="GO:0008881">
    <property type="term" value="F:glutamate racemase activity"/>
    <property type="evidence" value="ECO:0007669"/>
    <property type="project" value="UniProtKB-UniRule"/>
</dbReference>
<dbReference type="InterPro" id="IPR001920">
    <property type="entry name" value="Asp/Glu_race"/>
</dbReference>
<comment type="catalytic activity">
    <reaction evidence="1 8">
        <text>L-glutamate = D-glutamate</text>
        <dbReference type="Rhea" id="RHEA:12813"/>
        <dbReference type="ChEBI" id="CHEBI:29985"/>
        <dbReference type="ChEBI" id="CHEBI:29986"/>
        <dbReference type="EC" id="5.1.1.3"/>
    </reaction>
</comment>
<dbReference type="InterPro" id="IPR015942">
    <property type="entry name" value="Asp/Glu/hydantoin_racemase"/>
</dbReference>
<keyword evidence="4 8" id="KW-0573">Peptidoglycan synthesis</keyword>
<dbReference type="PANTHER" id="PTHR21198:SF2">
    <property type="entry name" value="GLUTAMATE RACEMASE"/>
    <property type="match status" value="1"/>
</dbReference>
<evidence type="ECO:0000256" key="4">
    <source>
        <dbReference type="ARBA" id="ARBA00022984"/>
    </source>
</evidence>
<feature type="binding site" evidence="8">
    <location>
        <begin position="15"/>
        <end position="16"/>
    </location>
    <ligand>
        <name>substrate</name>
    </ligand>
</feature>
<dbReference type="PROSITE" id="PS00923">
    <property type="entry name" value="ASP_GLU_RACEMASE_1"/>
    <property type="match status" value="1"/>
</dbReference>
<proteinExistence type="inferred from homology"/>
<dbReference type="PROSITE" id="PS00924">
    <property type="entry name" value="ASP_GLU_RACEMASE_2"/>
    <property type="match status" value="1"/>
</dbReference>
<dbReference type="STRING" id="1114965.Spaf_1592"/>
<evidence type="ECO:0000256" key="3">
    <source>
        <dbReference type="ARBA" id="ARBA00022960"/>
    </source>
</evidence>
<evidence type="ECO:0000313" key="9">
    <source>
        <dbReference type="EMBL" id="AFJ26559.1"/>
    </source>
</evidence>
<protein>
    <recommendedName>
        <fullName evidence="7 8">Glutamate racemase</fullName>
        <ecNumber evidence="2 8">5.1.1.3</ecNumber>
    </recommendedName>
</protein>
<gene>
    <name evidence="8 9" type="primary">murI</name>
    <name evidence="9" type="ORF">Spaf_1592</name>
</gene>
<dbReference type="InterPro" id="IPR018187">
    <property type="entry name" value="Asp/Glu_racemase_AS_1"/>
</dbReference>